<dbReference type="Pfam" id="PF05223">
    <property type="entry name" value="MecA_N"/>
    <property type="match status" value="1"/>
</dbReference>
<evidence type="ECO:0000259" key="5">
    <source>
        <dbReference type="Pfam" id="PF00905"/>
    </source>
</evidence>
<gene>
    <name evidence="8" type="ORF">GCM10011354_26090</name>
</gene>
<evidence type="ECO:0000256" key="1">
    <source>
        <dbReference type="ARBA" id="ARBA00004370"/>
    </source>
</evidence>
<feature type="region of interest" description="Disordered" evidence="4">
    <location>
        <begin position="481"/>
        <end position="501"/>
    </location>
</feature>
<evidence type="ECO:0000256" key="4">
    <source>
        <dbReference type="SAM" id="MobiDB-lite"/>
    </source>
</evidence>
<dbReference type="AlphaFoldDB" id="A0A8J3AGI6"/>
<dbReference type="GO" id="GO:0071972">
    <property type="term" value="F:peptidoglycan L,D-transpeptidase activity"/>
    <property type="evidence" value="ECO:0007669"/>
    <property type="project" value="TreeGrafter"/>
</dbReference>
<dbReference type="GO" id="GO:0051301">
    <property type="term" value="P:cell division"/>
    <property type="evidence" value="ECO:0007669"/>
    <property type="project" value="UniProtKB-KW"/>
</dbReference>
<dbReference type="PANTHER" id="PTHR30627">
    <property type="entry name" value="PEPTIDOGLYCAN D,D-TRANSPEPTIDASE"/>
    <property type="match status" value="1"/>
</dbReference>
<dbReference type="Pfam" id="PF03717">
    <property type="entry name" value="PBP_dimer"/>
    <property type="match status" value="1"/>
</dbReference>
<evidence type="ECO:0000313" key="9">
    <source>
        <dbReference type="Proteomes" id="UP000650511"/>
    </source>
</evidence>
<dbReference type="SUPFAM" id="SSF56519">
    <property type="entry name" value="Penicillin binding protein dimerisation domain"/>
    <property type="match status" value="1"/>
</dbReference>
<dbReference type="Gene3D" id="3.40.710.10">
    <property type="entry name" value="DD-peptidase/beta-lactamase superfamily"/>
    <property type="match status" value="1"/>
</dbReference>
<feature type="domain" description="Penicillin-binding protein dimerisation" evidence="6">
    <location>
        <begin position="107"/>
        <end position="263"/>
    </location>
</feature>
<evidence type="ECO:0000259" key="6">
    <source>
        <dbReference type="Pfam" id="PF03717"/>
    </source>
</evidence>
<dbReference type="GO" id="GO:0071555">
    <property type="term" value="P:cell wall organization"/>
    <property type="evidence" value="ECO:0007669"/>
    <property type="project" value="TreeGrafter"/>
</dbReference>
<dbReference type="GO" id="GO:0046677">
    <property type="term" value="P:response to antibiotic"/>
    <property type="evidence" value="ECO:0007669"/>
    <property type="project" value="InterPro"/>
</dbReference>
<evidence type="ECO:0000256" key="3">
    <source>
        <dbReference type="ARBA" id="ARBA00023136"/>
    </source>
</evidence>
<dbReference type="PANTHER" id="PTHR30627:SF24">
    <property type="entry name" value="PENICILLIN-BINDING PROTEIN 4B"/>
    <property type="match status" value="1"/>
</dbReference>
<dbReference type="InterPro" id="IPR005311">
    <property type="entry name" value="PBP_dimer"/>
</dbReference>
<dbReference type="EMBL" id="BMHA01000009">
    <property type="protein sequence ID" value="GGI07838.1"/>
    <property type="molecule type" value="Genomic_DNA"/>
</dbReference>
<evidence type="ECO:0000313" key="8">
    <source>
        <dbReference type="EMBL" id="GGI07838.1"/>
    </source>
</evidence>
<sequence>MAWDDGDPASGPVSGAPAGVRERYAALVEGLGPDAPDVALASVSEPVDGTATAELTVGWDLGGERRWSYPTRAELVRGDDGWQVVFTPEVVHPELGDDLGLTIRRTRPVRGEVVGTDGTPIVTPRPVVDVGVEPARTDDVATLVDDLRDILAISGDGLAERIVSADPNAFVPVVTLREDAFAAVEDELLPLPGTVVRRGTLPLAPTADFARALLGRAGDVTAERIEAHPQRYAPGDVVGLSGLQRRYDEQLFGEAGRQVVAVPVADAPEGVEEAVLHEVPAVDGSDVTVTLDERVQRAADETLADVSDAPSALVAVRVSDGHVVAVANGPGTAGAEIAVSGQYAPGSTFKVVTTAALLADGLDPDATVGCEAEAVVDGRRFTNAEDGARGRVPFREAFAQSCNTTFVSLADDLDDDELAEAAGRFGVGGGHTLGVDAFTGSIPVNDGATDRAAAAIGQGRNLASPLAMADVAATVARGGHRTPRLVLDPDPRDPAGEAPLDPQLATDLQALTRQVVTDGTGSALADVPGDPVHGKTGTAEYGTETPPRTHAWFIGHQGDLAFAVLVAETRDSVGGRVAAPLAADFLTRLAD</sequence>
<dbReference type="InterPro" id="IPR001460">
    <property type="entry name" value="PCN-bd_Tpept"/>
</dbReference>
<dbReference type="SUPFAM" id="SSF56601">
    <property type="entry name" value="beta-lactamase/transpeptidase-like"/>
    <property type="match status" value="1"/>
</dbReference>
<name>A0A8J3AGI6_9ACTN</name>
<comment type="caution">
    <text evidence="8">The sequence shown here is derived from an EMBL/GenBank/DDBJ whole genome shotgun (WGS) entry which is preliminary data.</text>
</comment>
<dbReference type="Gene3D" id="3.90.1310.10">
    <property type="entry name" value="Penicillin-binding protein 2a (Domain 2)"/>
    <property type="match status" value="1"/>
</dbReference>
<comment type="similarity">
    <text evidence="2">Belongs to the transpeptidase family.</text>
</comment>
<dbReference type="InterPro" id="IPR012338">
    <property type="entry name" value="Beta-lactam/transpept-like"/>
</dbReference>
<feature type="domain" description="NTF2-like N-terminal transpeptidase" evidence="7">
    <location>
        <begin position="20"/>
        <end position="98"/>
    </location>
</feature>
<dbReference type="InterPro" id="IPR007887">
    <property type="entry name" value="MecA_N"/>
</dbReference>
<evidence type="ECO:0000256" key="2">
    <source>
        <dbReference type="ARBA" id="ARBA00007171"/>
    </source>
</evidence>
<proteinExistence type="inferred from homology"/>
<keyword evidence="8" id="KW-0131">Cell cycle</keyword>
<dbReference type="GO" id="GO:0005886">
    <property type="term" value="C:plasma membrane"/>
    <property type="evidence" value="ECO:0007669"/>
    <property type="project" value="TreeGrafter"/>
</dbReference>
<keyword evidence="8" id="KW-0132">Cell division</keyword>
<protein>
    <submittedName>
        <fullName evidence="8">Cell division protein FtsI</fullName>
    </submittedName>
</protein>
<evidence type="ECO:0000259" key="7">
    <source>
        <dbReference type="Pfam" id="PF05223"/>
    </source>
</evidence>
<dbReference type="Proteomes" id="UP000650511">
    <property type="component" value="Unassembled WGS sequence"/>
</dbReference>
<comment type="subcellular location">
    <subcellularLocation>
        <location evidence="1">Membrane</location>
    </subcellularLocation>
</comment>
<feature type="region of interest" description="Disordered" evidence="4">
    <location>
        <begin position="521"/>
        <end position="542"/>
    </location>
</feature>
<dbReference type="InterPro" id="IPR050515">
    <property type="entry name" value="Beta-lactam/transpept"/>
</dbReference>
<feature type="domain" description="Penicillin-binding protein transpeptidase" evidence="5">
    <location>
        <begin position="313"/>
        <end position="586"/>
    </location>
</feature>
<organism evidence="8 9">
    <name type="scientific">Egicoccus halophilus</name>
    <dbReference type="NCBI Taxonomy" id="1670830"/>
    <lineage>
        <taxon>Bacteria</taxon>
        <taxon>Bacillati</taxon>
        <taxon>Actinomycetota</taxon>
        <taxon>Nitriliruptoria</taxon>
        <taxon>Egicoccales</taxon>
        <taxon>Egicoccaceae</taxon>
        <taxon>Egicoccus</taxon>
    </lineage>
</organism>
<reference evidence="8" key="1">
    <citation type="journal article" date="2014" name="Int. J. Syst. Evol. Microbiol.">
        <title>Complete genome sequence of Corynebacterium casei LMG S-19264T (=DSM 44701T), isolated from a smear-ripened cheese.</title>
        <authorList>
            <consortium name="US DOE Joint Genome Institute (JGI-PGF)"/>
            <person name="Walter F."/>
            <person name="Albersmeier A."/>
            <person name="Kalinowski J."/>
            <person name="Ruckert C."/>
        </authorList>
    </citation>
    <scope>NUCLEOTIDE SEQUENCE</scope>
    <source>
        <strain evidence="8">CGMCC 1.14988</strain>
    </source>
</reference>
<dbReference type="OrthoDB" id="5241017at2"/>
<reference evidence="8" key="2">
    <citation type="submission" date="2020-09" db="EMBL/GenBank/DDBJ databases">
        <authorList>
            <person name="Sun Q."/>
            <person name="Zhou Y."/>
        </authorList>
    </citation>
    <scope>NUCLEOTIDE SEQUENCE</scope>
    <source>
        <strain evidence="8">CGMCC 1.14988</strain>
    </source>
</reference>
<keyword evidence="3" id="KW-0472">Membrane</keyword>
<accession>A0A8J3AGI6</accession>
<dbReference type="InterPro" id="IPR036138">
    <property type="entry name" value="PBP_dimer_sf"/>
</dbReference>
<keyword evidence="9" id="KW-1185">Reference proteome</keyword>
<dbReference type="Pfam" id="PF00905">
    <property type="entry name" value="Transpeptidase"/>
    <property type="match status" value="1"/>
</dbReference>
<dbReference type="GO" id="GO:0008658">
    <property type="term" value="F:penicillin binding"/>
    <property type="evidence" value="ECO:0007669"/>
    <property type="project" value="InterPro"/>
</dbReference>